<dbReference type="Proteomes" id="UP000698800">
    <property type="component" value="Unassembled WGS sequence"/>
</dbReference>
<dbReference type="SMART" id="SM01041">
    <property type="entry name" value="BRO1"/>
    <property type="match status" value="1"/>
</dbReference>
<dbReference type="PANTHER" id="PTHR40463">
    <property type="entry name" value="PH-RESPONSE REGULATOR PROTEIN PALC"/>
    <property type="match status" value="1"/>
</dbReference>
<comment type="similarity">
    <text evidence="1">Belongs to the palC family.</text>
</comment>
<dbReference type="InterPro" id="IPR037505">
    <property type="entry name" value="pH-resp_palC"/>
</dbReference>
<comment type="caution">
    <text evidence="5">The sequence shown here is derived from an EMBL/GenBank/DDBJ whole genome shotgun (WGS) entry which is preliminary data.</text>
</comment>
<proteinExistence type="inferred from homology"/>
<name>A0A9P8I033_9PEZI</name>
<evidence type="ECO:0000256" key="3">
    <source>
        <dbReference type="SAM" id="MobiDB-lite"/>
    </source>
</evidence>
<feature type="domain" description="BRO1" evidence="4">
    <location>
        <begin position="1"/>
        <end position="270"/>
    </location>
</feature>
<evidence type="ECO:0000259" key="4">
    <source>
        <dbReference type="PROSITE" id="PS51180"/>
    </source>
</evidence>
<accession>A0A9P8I033</accession>
<evidence type="ECO:0000256" key="1">
    <source>
        <dbReference type="ARBA" id="ARBA00010997"/>
    </source>
</evidence>
<dbReference type="CDD" id="cd09245">
    <property type="entry name" value="BRO1_UmRIM23-like"/>
    <property type="match status" value="1"/>
</dbReference>
<dbReference type="AlphaFoldDB" id="A0A9P8I033"/>
<feature type="region of interest" description="Disordered" evidence="3">
    <location>
        <begin position="439"/>
        <end position="480"/>
    </location>
</feature>
<dbReference type="PANTHER" id="PTHR40463:SF1">
    <property type="entry name" value="PH-RESPONSE REGULATOR PROTEIN PALC"/>
    <property type="match status" value="1"/>
</dbReference>
<feature type="compositionally biased region" description="Low complexity" evidence="3">
    <location>
        <begin position="467"/>
        <end position="480"/>
    </location>
</feature>
<gene>
    <name evidence="5" type="ORF">FGG08_004583</name>
</gene>
<organism evidence="5 6">
    <name type="scientific">Glutinoglossum americanum</name>
    <dbReference type="NCBI Taxonomy" id="1670608"/>
    <lineage>
        <taxon>Eukaryota</taxon>
        <taxon>Fungi</taxon>
        <taxon>Dikarya</taxon>
        <taxon>Ascomycota</taxon>
        <taxon>Pezizomycotina</taxon>
        <taxon>Geoglossomycetes</taxon>
        <taxon>Geoglossales</taxon>
        <taxon>Geoglossaceae</taxon>
        <taxon>Glutinoglossum</taxon>
    </lineage>
</organism>
<sequence length="480" mass="52461">MPFPFSLPTTSPLSFSAYLRSSTHPSLLLAAATQRSVLRAVLKRHKRLPAPSQPSDLSNVLSALNEYIPYLFALDAGLSGGAVAGEEIDVILEKELEVEWRPTLTHSAPGREPPRAKLQSLEYEIYFVLQTLAYTYTLLARNQLWTLYAPITPTTEQRTTAITTATKYLLQASSIHSYLSNRWVFTSSIIDISQPTLGALSFLAIAEATLLAVLKDDPYPAIVTQSRNKNDKDWMIKPPDIPKVRAHLFARLCLAAAEHAAKASAMLRQQQEGKPREDLVRYVDDLRKAARGKACRFFAIDADLGGTTGEAIAWLRAGKNELGFSPVSSFGGADASEEGGSRGLVMKIKRGWSEKREDKRIERGAGGWGSDAGRLEEGRVIDMLESKWVKMNDTINTQLIPPYAPLLSAMPSGREIHNRPAPYVPPGLDEDDVVRMRAPAEEGDGDGFEAGGEGDSSEEEEEGGGRRAVVGAFPGTAGYY</sequence>
<dbReference type="OrthoDB" id="10266451at2759"/>
<dbReference type="GO" id="GO:0071467">
    <property type="term" value="P:cellular response to pH"/>
    <property type="evidence" value="ECO:0007669"/>
    <property type="project" value="InterPro"/>
</dbReference>
<dbReference type="InterPro" id="IPR038499">
    <property type="entry name" value="BRO1_sf"/>
</dbReference>
<dbReference type="EMBL" id="JAGHQL010000094">
    <property type="protein sequence ID" value="KAH0538866.1"/>
    <property type="molecule type" value="Genomic_DNA"/>
</dbReference>
<reference evidence="5" key="1">
    <citation type="submission" date="2021-03" db="EMBL/GenBank/DDBJ databases">
        <title>Comparative genomics and phylogenomic investigation of the class Geoglossomycetes provide insights into ecological specialization and systematics.</title>
        <authorList>
            <person name="Melie T."/>
            <person name="Pirro S."/>
            <person name="Miller A.N."/>
            <person name="Quandt A."/>
        </authorList>
    </citation>
    <scope>NUCLEOTIDE SEQUENCE</scope>
    <source>
        <strain evidence="5">GBOQ0MN5Z8</strain>
    </source>
</reference>
<evidence type="ECO:0000256" key="2">
    <source>
        <dbReference type="ARBA" id="ARBA00022193"/>
    </source>
</evidence>
<dbReference type="Pfam" id="PF03097">
    <property type="entry name" value="BRO1"/>
    <property type="match status" value="1"/>
</dbReference>
<dbReference type="InterPro" id="IPR004328">
    <property type="entry name" value="BRO1_dom"/>
</dbReference>
<dbReference type="Gene3D" id="1.25.40.280">
    <property type="entry name" value="alix/aip1 like domains"/>
    <property type="match status" value="1"/>
</dbReference>
<protein>
    <recommendedName>
        <fullName evidence="2">pH-response regulator protein palC</fullName>
    </recommendedName>
</protein>
<dbReference type="PROSITE" id="PS51180">
    <property type="entry name" value="BRO1"/>
    <property type="match status" value="1"/>
</dbReference>
<keyword evidence="6" id="KW-1185">Reference proteome</keyword>
<evidence type="ECO:0000313" key="6">
    <source>
        <dbReference type="Proteomes" id="UP000698800"/>
    </source>
</evidence>
<dbReference type="GO" id="GO:0005886">
    <property type="term" value="C:plasma membrane"/>
    <property type="evidence" value="ECO:0007669"/>
    <property type="project" value="TreeGrafter"/>
</dbReference>
<evidence type="ECO:0000313" key="5">
    <source>
        <dbReference type="EMBL" id="KAH0538866.1"/>
    </source>
</evidence>